<dbReference type="KEGG" id="mac:MA_2195"/>
<proteinExistence type="predicted"/>
<keyword evidence="2" id="KW-1185">Reference proteome</keyword>
<dbReference type="STRING" id="188937.MA_2195"/>
<name>Q8TNT5_METAC</name>
<protein>
    <submittedName>
        <fullName evidence="1">Uncharacterized protein</fullName>
    </submittedName>
</protein>
<organism evidence="1 2">
    <name type="scientific">Methanosarcina acetivorans (strain ATCC 35395 / DSM 2834 / JCM 12185 / C2A)</name>
    <dbReference type="NCBI Taxonomy" id="188937"/>
    <lineage>
        <taxon>Archaea</taxon>
        <taxon>Methanobacteriati</taxon>
        <taxon>Methanobacteriota</taxon>
        <taxon>Stenosarchaea group</taxon>
        <taxon>Methanomicrobia</taxon>
        <taxon>Methanosarcinales</taxon>
        <taxon>Methanosarcinaceae</taxon>
        <taxon>Methanosarcina</taxon>
    </lineage>
</organism>
<dbReference type="AlphaFoldDB" id="Q8TNT5"/>
<dbReference type="EnsemblBacteria" id="AAM05591">
    <property type="protein sequence ID" value="AAM05591"/>
    <property type="gene ID" value="MA_2195"/>
</dbReference>
<reference evidence="1 2" key="1">
    <citation type="journal article" date="2002" name="Genome Res.">
        <title>The genome of Methanosarcina acetivorans reveals extensive metabolic and physiological diversity.</title>
        <authorList>
            <person name="Galagan J.E."/>
            <person name="Nusbaum C."/>
            <person name="Roy A."/>
            <person name="Endrizzi M.G."/>
            <person name="Macdonald P."/>
            <person name="FitzHugh W."/>
            <person name="Calvo S."/>
            <person name="Engels R."/>
            <person name="Smirnov S."/>
            <person name="Atnoor D."/>
            <person name="Brown A."/>
            <person name="Allen N."/>
            <person name="Naylor J."/>
            <person name="Stange-Thomann N."/>
            <person name="DeArellano K."/>
            <person name="Johnson R."/>
            <person name="Linton L."/>
            <person name="McEwan P."/>
            <person name="McKernan K."/>
            <person name="Talamas J."/>
            <person name="Tirrell A."/>
            <person name="Ye W."/>
            <person name="Zimmer A."/>
            <person name="Barber R.D."/>
            <person name="Cann I."/>
            <person name="Graham D.E."/>
            <person name="Grahame D.A."/>
            <person name="Guss A."/>
            <person name="Hedderich R."/>
            <person name="Ingram-Smith C."/>
            <person name="Kuettner C.H."/>
            <person name="Krzycki J.A."/>
            <person name="Leigh J.A."/>
            <person name="Li W."/>
            <person name="Liu J."/>
            <person name="Mukhopadhyay B."/>
            <person name="Reeve J.N."/>
            <person name="Smith K."/>
            <person name="Springer T.A."/>
            <person name="Umayam L.A."/>
            <person name="White O."/>
            <person name="White R.H."/>
            <person name="de Macario E.C."/>
            <person name="Ferry J.G."/>
            <person name="Jarrell K.F."/>
            <person name="Jing H."/>
            <person name="Macario A.J.L."/>
            <person name="Paulsen I."/>
            <person name="Pritchett M."/>
            <person name="Sowers K.R."/>
            <person name="Swanson R.V."/>
            <person name="Zinder S.H."/>
            <person name="Lander E."/>
            <person name="Metcalf W.W."/>
            <person name="Birren B."/>
        </authorList>
    </citation>
    <scope>NUCLEOTIDE SEQUENCE [LARGE SCALE GENOMIC DNA]</scope>
    <source>
        <strain evidence="2">ATCC 35395 / DSM 2834 / JCM 12185 / C2A</strain>
    </source>
</reference>
<sequence>MILRISHVQCKTDKMQNYSPIIPENRNMKENKRESVNKKKIFPDSKGRYCDRPKNAHNSRSFNLLYPDLVSGSKRTCS</sequence>
<dbReference type="InParanoid" id="Q8TNT5"/>
<accession>Q8TNT5</accession>
<dbReference type="Proteomes" id="UP000002487">
    <property type="component" value="Chromosome"/>
</dbReference>
<dbReference type="HOGENOM" id="CLU_2613582_0_0_2"/>
<dbReference type="EMBL" id="AE010299">
    <property type="protein sequence ID" value="AAM05591.1"/>
    <property type="molecule type" value="Genomic_DNA"/>
</dbReference>
<gene>
    <name evidence="1" type="ordered locus">MA_2195</name>
</gene>
<evidence type="ECO:0000313" key="2">
    <source>
        <dbReference type="Proteomes" id="UP000002487"/>
    </source>
</evidence>
<evidence type="ECO:0000313" key="1">
    <source>
        <dbReference type="EMBL" id="AAM05591.1"/>
    </source>
</evidence>